<accession>W5TBJ9</accession>
<reference evidence="1 2" key="1">
    <citation type="journal article" date="2014" name="Appl. Environ. Microbiol.">
        <title>Insights into the Microbial Degradation of Rubber and Gutta-Percha by Analysis of the Complete Genome of Nocardia nova SH22a.</title>
        <authorList>
            <person name="Luo Q."/>
            <person name="Hiessl S."/>
            <person name="Poehlein A."/>
            <person name="Daniel R."/>
            <person name="Steinbuchel A."/>
        </authorList>
    </citation>
    <scope>NUCLEOTIDE SEQUENCE [LARGE SCALE GENOMIC DNA]</scope>
    <source>
        <strain evidence="1">SH22a</strain>
    </source>
</reference>
<evidence type="ECO:0000313" key="1">
    <source>
        <dbReference type="EMBL" id="AHH16587.1"/>
    </source>
</evidence>
<dbReference type="AlphaFoldDB" id="W5TBJ9"/>
<dbReference type="STRING" id="1415166.NONO_c17870"/>
<name>W5TBJ9_9NOCA</name>
<proteinExistence type="predicted"/>
<dbReference type="OrthoDB" id="4130395at2"/>
<dbReference type="RefSeq" id="WP_025348091.1">
    <property type="nucleotide sequence ID" value="NZ_CP006850.1"/>
</dbReference>
<dbReference type="HOGENOM" id="CLU_1433772_0_0_11"/>
<protein>
    <recommendedName>
        <fullName evidence="3">Phage major tail protein</fullName>
    </recommendedName>
</protein>
<keyword evidence="2" id="KW-1185">Reference proteome</keyword>
<sequence>MARDPDNAKIWQDAHVYVALGVTTRPAVPADIDAAFATGWEEVGILDGDAGFAEDRSSDETKAFGWGIGLIKIGAKNFELARKMTMLEDNETTQAIVNPGSTATAIMMPKPVLGFIAFETASDVGDLERLISVKPARLWVPANNRNESDVTKSEVNIGLFADGTGKIFDRQVGTPGEGD</sequence>
<dbReference type="EMBL" id="CP006850">
    <property type="protein sequence ID" value="AHH16587.1"/>
    <property type="molecule type" value="Genomic_DNA"/>
</dbReference>
<organism evidence="1 2">
    <name type="scientific">Nocardia nova SH22a</name>
    <dbReference type="NCBI Taxonomy" id="1415166"/>
    <lineage>
        <taxon>Bacteria</taxon>
        <taxon>Bacillati</taxon>
        <taxon>Actinomycetota</taxon>
        <taxon>Actinomycetes</taxon>
        <taxon>Mycobacteriales</taxon>
        <taxon>Nocardiaceae</taxon>
        <taxon>Nocardia</taxon>
    </lineage>
</organism>
<gene>
    <name evidence="1" type="ORF">NONO_c17870</name>
</gene>
<dbReference type="eggNOG" id="COG5492">
    <property type="taxonomic scope" value="Bacteria"/>
</dbReference>
<evidence type="ECO:0000313" key="2">
    <source>
        <dbReference type="Proteomes" id="UP000019150"/>
    </source>
</evidence>
<dbReference type="Proteomes" id="UP000019150">
    <property type="component" value="Chromosome"/>
</dbReference>
<dbReference type="PATRIC" id="fig|1415166.3.peg.1810"/>
<evidence type="ECO:0008006" key="3">
    <source>
        <dbReference type="Google" id="ProtNLM"/>
    </source>
</evidence>
<dbReference type="KEGG" id="nno:NONO_c17870"/>